<gene>
    <name evidence="6" type="ORF">QO033_15525</name>
</gene>
<evidence type="ECO:0000313" key="7">
    <source>
        <dbReference type="Proteomes" id="UP001243757"/>
    </source>
</evidence>
<dbReference type="Gene3D" id="3.20.20.370">
    <property type="entry name" value="Glycoside hydrolase/deacetylase"/>
    <property type="match status" value="1"/>
</dbReference>
<evidence type="ECO:0000256" key="1">
    <source>
        <dbReference type="ARBA" id="ARBA00003236"/>
    </source>
</evidence>
<comment type="similarity">
    <text evidence="2">Belongs to the polysaccharide deacetylase family.</text>
</comment>
<evidence type="ECO:0000313" key="6">
    <source>
        <dbReference type="EMBL" id="MDK3019093.1"/>
    </source>
</evidence>
<feature type="domain" description="NodB homology" evidence="5">
    <location>
        <begin position="47"/>
        <end position="313"/>
    </location>
</feature>
<proteinExistence type="inferred from homology"/>
<dbReference type="Pfam" id="PF11959">
    <property type="entry name" value="DUF3473"/>
    <property type="match status" value="1"/>
</dbReference>
<dbReference type="PANTHER" id="PTHR47561:SF1">
    <property type="entry name" value="POLYSACCHARIDE DEACETYLASE FAMILY PROTEIN (AFU_ORTHOLOGUE AFUA_6G05030)"/>
    <property type="match status" value="1"/>
</dbReference>
<organism evidence="6 7">
    <name type="scientific">Pseudodonghicola flavimaris</name>
    <dbReference type="NCBI Taxonomy" id="3050036"/>
    <lineage>
        <taxon>Bacteria</taxon>
        <taxon>Pseudomonadati</taxon>
        <taxon>Pseudomonadota</taxon>
        <taxon>Alphaproteobacteria</taxon>
        <taxon>Rhodobacterales</taxon>
        <taxon>Paracoccaceae</taxon>
        <taxon>Pseudodonghicola</taxon>
    </lineage>
</organism>
<accession>A0ABT7F3B6</accession>
<evidence type="ECO:0000259" key="5">
    <source>
        <dbReference type="PROSITE" id="PS51677"/>
    </source>
</evidence>
<dbReference type="PROSITE" id="PS51677">
    <property type="entry name" value="NODB"/>
    <property type="match status" value="1"/>
</dbReference>
<dbReference type="RefSeq" id="WP_284481897.1">
    <property type="nucleotide sequence ID" value="NZ_JASNJD010000012.1"/>
</dbReference>
<evidence type="ECO:0000256" key="4">
    <source>
        <dbReference type="ARBA" id="ARBA00032976"/>
    </source>
</evidence>
<dbReference type="Pfam" id="PF01522">
    <property type="entry name" value="Polysacc_deac_1"/>
    <property type="match status" value="1"/>
</dbReference>
<comment type="caution">
    <text evidence="6">The sequence shown here is derived from an EMBL/GenBank/DDBJ whole genome shotgun (WGS) entry which is preliminary data.</text>
</comment>
<dbReference type="InterPro" id="IPR045235">
    <property type="entry name" value="PuuE_HpPgdA-like"/>
</dbReference>
<dbReference type="InterPro" id="IPR002509">
    <property type="entry name" value="NODB_dom"/>
</dbReference>
<dbReference type="InterPro" id="IPR011330">
    <property type="entry name" value="Glyco_hydro/deAcase_b/a-brl"/>
</dbReference>
<reference evidence="6 7" key="1">
    <citation type="submission" date="2023-05" db="EMBL/GenBank/DDBJ databases">
        <title>Pseudodonghicola sp. nov.</title>
        <authorList>
            <person name="Huang J."/>
        </authorList>
    </citation>
    <scope>NUCLEOTIDE SEQUENCE [LARGE SCALE GENOMIC DNA]</scope>
    <source>
        <strain evidence="6 7">IC7</strain>
    </source>
</reference>
<protein>
    <recommendedName>
        <fullName evidence="3">Chitooligosaccharide deacetylase</fullName>
    </recommendedName>
    <alternativeName>
        <fullName evidence="4">Nodulation protein B</fullName>
    </alternativeName>
</protein>
<dbReference type="EMBL" id="JASNJD010000012">
    <property type="protein sequence ID" value="MDK3019093.1"/>
    <property type="molecule type" value="Genomic_DNA"/>
</dbReference>
<evidence type="ECO:0000256" key="2">
    <source>
        <dbReference type="ARBA" id="ARBA00010973"/>
    </source>
</evidence>
<dbReference type="Proteomes" id="UP001243757">
    <property type="component" value="Unassembled WGS sequence"/>
</dbReference>
<dbReference type="SUPFAM" id="SSF88713">
    <property type="entry name" value="Glycoside hydrolase/deacetylase"/>
    <property type="match status" value="1"/>
</dbReference>
<name>A0ABT7F3B6_9RHOB</name>
<keyword evidence="7" id="KW-1185">Reference proteome</keyword>
<dbReference type="CDD" id="cd10941">
    <property type="entry name" value="CE4_PuuE_HpPgdA_like_2"/>
    <property type="match status" value="1"/>
</dbReference>
<dbReference type="PANTHER" id="PTHR47561">
    <property type="entry name" value="POLYSACCHARIDE DEACETYLASE FAMILY PROTEIN (AFU_ORTHOLOGUE AFUA_6G05030)"/>
    <property type="match status" value="1"/>
</dbReference>
<dbReference type="InterPro" id="IPR022560">
    <property type="entry name" value="DUF3473"/>
</dbReference>
<sequence length="313" mass="34326">MSRSAPQSAVSRPRRGWAAGMSRPVTILTVDLEDWFHVLDNEATRGEVQWRRFATRLPEATAALLAQFSRHGVQATFFVLGWVAARYPEVVATVAGEGHEIACHSDMHQLVYEQTPQAFRADLAAAVKHIEAATGIRPTAYRAPGFSITRATPWAFDVLADLGFDTDCSIFPAPRAHGGFAGYGAGGPAMLRTPSGRRLRELPINYARVLGQPLVYGGGGYFRLVPGAVGRWLVRRQAYNMTYFHLRDFDSGQPMIPGLSRVRRFKSYVGIRGAAAKLDRLLDSGEVMTLGAAAATIDWDRVRIVDLAEGQAR</sequence>
<evidence type="ECO:0000256" key="3">
    <source>
        <dbReference type="ARBA" id="ARBA00020071"/>
    </source>
</evidence>
<comment type="function">
    <text evidence="1">Is involved in generating a small heat-stable compound (Nod), an acylated oligomer of N-acetylglucosamine, that stimulates mitosis in various plant protoplasts.</text>
</comment>